<dbReference type="CDD" id="cd06261">
    <property type="entry name" value="TM_PBP2"/>
    <property type="match status" value="1"/>
</dbReference>
<dbReference type="SUPFAM" id="SSF161098">
    <property type="entry name" value="MetI-like"/>
    <property type="match status" value="1"/>
</dbReference>
<feature type="transmembrane region" description="Helical" evidence="8">
    <location>
        <begin position="140"/>
        <end position="163"/>
    </location>
</feature>
<dbReference type="AlphaFoldDB" id="A0A2T0SCU0"/>
<evidence type="ECO:0000259" key="9">
    <source>
        <dbReference type="PROSITE" id="PS50928"/>
    </source>
</evidence>
<organism evidence="10 11">
    <name type="scientific">Pseudosporangium ferrugineum</name>
    <dbReference type="NCBI Taxonomy" id="439699"/>
    <lineage>
        <taxon>Bacteria</taxon>
        <taxon>Bacillati</taxon>
        <taxon>Actinomycetota</taxon>
        <taxon>Actinomycetes</taxon>
        <taxon>Micromonosporales</taxon>
        <taxon>Micromonosporaceae</taxon>
        <taxon>Pseudosporangium</taxon>
    </lineage>
</organism>
<keyword evidence="5 8" id="KW-0812">Transmembrane</keyword>
<reference evidence="10 11" key="1">
    <citation type="submission" date="2018-03" db="EMBL/GenBank/DDBJ databases">
        <title>Genomic Encyclopedia of Archaeal and Bacterial Type Strains, Phase II (KMG-II): from individual species to whole genera.</title>
        <authorList>
            <person name="Goeker M."/>
        </authorList>
    </citation>
    <scope>NUCLEOTIDE SEQUENCE [LARGE SCALE GENOMIC DNA]</scope>
    <source>
        <strain evidence="10 11">DSM 45348</strain>
    </source>
</reference>
<comment type="subcellular location">
    <subcellularLocation>
        <location evidence="1">Cell inner membrane</location>
        <topology evidence="1">Multi-pass membrane protein</topology>
    </subcellularLocation>
    <subcellularLocation>
        <location evidence="8">Cell membrane</location>
        <topology evidence="8">Multi-pass membrane protein</topology>
    </subcellularLocation>
</comment>
<evidence type="ECO:0000256" key="1">
    <source>
        <dbReference type="ARBA" id="ARBA00004429"/>
    </source>
</evidence>
<comment type="caution">
    <text evidence="10">The sequence shown here is derived from an EMBL/GenBank/DDBJ whole genome shotgun (WGS) entry which is preliminary data.</text>
</comment>
<dbReference type="InterPro" id="IPR000515">
    <property type="entry name" value="MetI-like"/>
</dbReference>
<comment type="similarity">
    <text evidence="8">Belongs to the binding-protein-dependent transport system permease family.</text>
</comment>
<feature type="transmembrane region" description="Helical" evidence="8">
    <location>
        <begin position="107"/>
        <end position="128"/>
    </location>
</feature>
<evidence type="ECO:0000256" key="2">
    <source>
        <dbReference type="ARBA" id="ARBA00022448"/>
    </source>
</evidence>
<gene>
    <name evidence="10" type="ORF">CLV70_103135</name>
</gene>
<keyword evidence="3" id="KW-1003">Cell membrane</keyword>
<evidence type="ECO:0000313" key="11">
    <source>
        <dbReference type="Proteomes" id="UP000239209"/>
    </source>
</evidence>
<keyword evidence="2 8" id="KW-0813">Transport</keyword>
<dbReference type="Proteomes" id="UP000239209">
    <property type="component" value="Unassembled WGS sequence"/>
</dbReference>
<keyword evidence="6 8" id="KW-1133">Transmembrane helix</keyword>
<protein>
    <submittedName>
        <fullName evidence="10">Putative spermidine/putrescine transport system permease protein</fullName>
    </submittedName>
</protein>
<dbReference type="EMBL" id="PVZG01000003">
    <property type="protein sequence ID" value="PRY31249.1"/>
    <property type="molecule type" value="Genomic_DNA"/>
</dbReference>
<keyword evidence="4" id="KW-0997">Cell inner membrane</keyword>
<dbReference type="GO" id="GO:0055085">
    <property type="term" value="P:transmembrane transport"/>
    <property type="evidence" value="ECO:0007669"/>
    <property type="project" value="InterPro"/>
</dbReference>
<evidence type="ECO:0000256" key="6">
    <source>
        <dbReference type="ARBA" id="ARBA00022989"/>
    </source>
</evidence>
<dbReference type="PANTHER" id="PTHR43357:SF4">
    <property type="entry name" value="INNER MEMBRANE ABC TRANSPORTER PERMEASE PROTEIN YDCV"/>
    <property type="match status" value="1"/>
</dbReference>
<feature type="transmembrane region" description="Helical" evidence="8">
    <location>
        <begin position="237"/>
        <end position="260"/>
    </location>
</feature>
<accession>A0A2T0SCU0</accession>
<evidence type="ECO:0000256" key="4">
    <source>
        <dbReference type="ARBA" id="ARBA00022519"/>
    </source>
</evidence>
<evidence type="ECO:0000256" key="8">
    <source>
        <dbReference type="RuleBase" id="RU363032"/>
    </source>
</evidence>
<dbReference type="RefSeq" id="WP_106125752.1">
    <property type="nucleotide sequence ID" value="NZ_PVZG01000003.1"/>
</dbReference>
<evidence type="ECO:0000256" key="3">
    <source>
        <dbReference type="ARBA" id="ARBA00022475"/>
    </source>
</evidence>
<evidence type="ECO:0000313" key="10">
    <source>
        <dbReference type="EMBL" id="PRY31249.1"/>
    </source>
</evidence>
<keyword evidence="7 8" id="KW-0472">Membrane</keyword>
<dbReference type="OrthoDB" id="6496035at2"/>
<sequence length="269" mass="28886">MRTRTRGVDPIPWWLKLTAVAVGLYFILPTLFVIPMSFSSASTFQFPPRGFSLRLYENFFTNPAWLDALGNSVIVAVLAASLATLVGTTAALGLHNLRGRLARYVRTLLMISMVTPAIVIAVAIYISFLQWQLVGTFPGYVLAHAAIGVPFVLVSVTSALGGFDPKLLRASSSLGATPLRTFLTVTMPLIRRGIVTGAVFAFVTSFDEVVIALFLRAPTLETLPVKMYNSVTVEIDPTIAASSSVVVTAVTSICLVLQFVGSRKKTAGS</sequence>
<proteinExistence type="inferred from homology"/>
<feature type="transmembrane region" description="Helical" evidence="8">
    <location>
        <begin position="73"/>
        <end position="95"/>
    </location>
</feature>
<keyword evidence="11" id="KW-1185">Reference proteome</keyword>
<dbReference type="GO" id="GO:0005886">
    <property type="term" value="C:plasma membrane"/>
    <property type="evidence" value="ECO:0007669"/>
    <property type="project" value="UniProtKB-SubCell"/>
</dbReference>
<dbReference type="Gene3D" id="1.10.3720.10">
    <property type="entry name" value="MetI-like"/>
    <property type="match status" value="1"/>
</dbReference>
<feature type="transmembrane region" description="Helical" evidence="8">
    <location>
        <begin position="12"/>
        <end position="34"/>
    </location>
</feature>
<name>A0A2T0SCU0_9ACTN</name>
<dbReference type="PANTHER" id="PTHR43357">
    <property type="entry name" value="INNER MEMBRANE ABC TRANSPORTER PERMEASE PROTEIN YDCV"/>
    <property type="match status" value="1"/>
</dbReference>
<evidence type="ECO:0000256" key="5">
    <source>
        <dbReference type="ARBA" id="ARBA00022692"/>
    </source>
</evidence>
<evidence type="ECO:0000256" key="7">
    <source>
        <dbReference type="ARBA" id="ARBA00023136"/>
    </source>
</evidence>
<dbReference type="Pfam" id="PF00528">
    <property type="entry name" value="BPD_transp_1"/>
    <property type="match status" value="1"/>
</dbReference>
<feature type="transmembrane region" description="Helical" evidence="8">
    <location>
        <begin position="194"/>
        <end position="217"/>
    </location>
</feature>
<dbReference type="PROSITE" id="PS50928">
    <property type="entry name" value="ABC_TM1"/>
    <property type="match status" value="1"/>
</dbReference>
<feature type="domain" description="ABC transmembrane type-1" evidence="9">
    <location>
        <begin position="69"/>
        <end position="257"/>
    </location>
</feature>
<dbReference type="InterPro" id="IPR035906">
    <property type="entry name" value="MetI-like_sf"/>
</dbReference>